<reference evidence="3" key="1">
    <citation type="journal article" date="2019" name="Int. J. Syst. Evol. Microbiol.">
        <title>The Global Catalogue of Microorganisms (GCM) 10K type strain sequencing project: providing services to taxonomists for standard genome sequencing and annotation.</title>
        <authorList>
            <consortium name="The Broad Institute Genomics Platform"/>
            <consortium name="The Broad Institute Genome Sequencing Center for Infectious Disease"/>
            <person name="Wu L."/>
            <person name="Ma J."/>
        </authorList>
    </citation>
    <scope>NUCLEOTIDE SEQUENCE [LARGE SCALE GENOMIC DNA]</scope>
    <source>
        <strain evidence="3">JCM 30846</strain>
    </source>
</reference>
<protein>
    <submittedName>
        <fullName evidence="2">Uncharacterized protein</fullName>
    </submittedName>
</protein>
<feature type="compositionally biased region" description="Polar residues" evidence="1">
    <location>
        <begin position="1"/>
        <end position="10"/>
    </location>
</feature>
<comment type="caution">
    <text evidence="2">The sequence shown here is derived from an EMBL/GenBank/DDBJ whole genome shotgun (WGS) entry which is preliminary data.</text>
</comment>
<feature type="region of interest" description="Disordered" evidence="1">
    <location>
        <begin position="1"/>
        <end position="23"/>
    </location>
</feature>
<name>A0ABP7G1K6_9ACTN</name>
<evidence type="ECO:0000313" key="3">
    <source>
        <dbReference type="Proteomes" id="UP001499884"/>
    </source>
</evidence>
<dbReference type="Proteomes" id="UP001499884">
    <property type="component" value="Unassembled WGS sequence"/>
</dbReference>
<accession>A0ABP7G1K6</accession>
<sequence>MTRSVSSTGHLYSAGNPTGIEEADQCAAGLPDRHEDGWSVTSIRHLLMRTLRRTGFFICEHPHPIHRGLNRLDWNEWEYINLHPAQQPDYDVT</sequence>
<gene>
    <name evidence="2" type="ORF">GCM10023082_55920</name>
</gene>
<organism evidence="2 3">
    <name type="scientific">Streptomyces tremellae</name>
    <dbReference type="NCBI Taxonomy" id="1124239"/>
    <lineage>
        <taxon>Bacteria</taxon>
        <taxon>Bacillati</taxon>
        <taxon>Actinomycetota</taxon>
        <taxon>Actinomycetes</taxon>
        <taxon>Kitasatosporales</taxon>
        <taxon>Streptomycetaceae</taxon>
        <taxon>Streptomyces</taxon>
    </lineage>
</organism>
<evidence type="ECO:0000256" key="1">
    <source>
        <dbReference type="SAM" id="MobiDB-lite"/>
    </source>
</evidence>
<proteinExistence type="predicted"/>
<keyword evidence="3" id="KW-1185">Reference proteome</keyword>
<evidence type="ECO:0000313" key="2">
    <source>
        <dbReference type="EMBL" id="GAA3753120.1"/>
    </source>
</evidence>
<dbReference type="EMBL" id="BAABEP010000058">
    <property type="protein sequence ID" value="GAA3753120.1"/>
    <property type="molecule type" value="Genomic_DNA"/>
</dbReference>